<dbReference type="EMBL" id="FWFU01000006">
    <property type="protein sequence ID" value="SLN64775.1"/>
    <property type="molecule type" value="Genomic_DNA"/>
</dbReference>
<feature type="domain" description="HTH marR-type" evidence="1">
    <location>
        <begin position="15"/>
        <end position="144"/>
    </location>
</feature>
<proteinExistence type="predicted"/>
<reference evidence="2 3" key="1">
    <citation type="submission" date="2017-03" db="EMBL/GenBank/DDBJ databases">
        <authorList>
            <person name="Afonso C.L."/>
            <person name="Miller P.J."/>
            <person name="Scott M.A."/>
            <person name="Spackman E."/>
            <person name="Goraichik I."/>
            <person name="Dimitrov K.M."/>
            <person name="Suarez D.L."/>
            <person name="Swayne D.E."/>
        </authorList>
    </citation>
    <scope>NUCLEOTIDE SEQUENCE [LARGE SCALE GENOMIC DNA]</scope>
    <source>
        <strain evidence="2 3">CECT 8110</strain>
    </source>
</reference>
<dbReference type="InterPro" id="IPR000835">
    <property type="entry name" value="HTH_MarR-typ"/>
</dbReference>
<dbReference type="OrthoDB" id="7349077at2"/>
<dbReference type="Gene3D" id="1.10.10.10">
    <property type="entry name" value="Winged helix-like DNA-binding domain superfamily/Winged helix DNA-binding domain"/>
    <property type="match status" value="1"/>
</dbReference>
<gene>
    <name evidence="2" type="ORF">ROH8110_03634</name>
</gene>
<dbReference type="GO" id="GO:0003700">
    <property type="term" value="F:DNA-binding transcription factor activity"/>
    <property type="evidence" value="ECO:0007669"/>
    <property type="project" value="InterPro"/>
</dbReference>
<name>A0A1X6ZXS1_9RHOB</name>
<keyword evidence="3" id="KW-1185">Reference proteome</keyword>
<sequence length="149" mass="16670">MQRNTLSPAEQLYAGVQLTRPLLRYITSRVEADLSGTGIGVGQRAILEVLLAIGPATAPKITKALDVKRQFVGRELKEMVAKGMVSATDNPQRKGAMIYSLTQESRKMIEEIRSREMTEFAAFAERFTSEQIEAFYNVQHALYEAFSKP</sequence>
<dbReference type="InterPro" id="IPR036390">
    <property type="entry name" value="WH_DNA-bd_sf"/>
</dbReference>
<dbReference type="Proteomes" id="UP000193207">
    <property type="component" value="Unassembled WGS sequence"/>
</dbReference>
<evidence type="ECO:0000259" key="1">
    <source>
        <dbReference type="PROSITE" id="PS50995"/>
    </source>
</evidence>
<organism evidence="2 3">
    <name type="scientific">Roseovarius halotolerans</name>
    <dbReference type="NCBI Taxonomy" id="505353"/>
    <lineage>
        <taxon>Bacteria</taxon>
        <taxon>Pseudomonadati</taxon>
        <taxon>Pseudomonadota</taxon>
        <taxon>Alphaproteobacteria</taxon>
        <taxon>Rhodobacterales</taxon>
        <taxon>Roseobacteraceae</taxon>
        <taxon>Roseovarius</taxon>
    </lineage>
</organism>
<evidence type="ECO:0000313" key="3">
    <source>
        <dbReference type="Proteomes" id="UP000193207"/>
    </source>
</evidence>
<accession>A0A1X6ZXS1</accession>
<dbReference type="SMART" id="SM00347">
    <property type="entry name" value="HTH_MARR"/>
    <property type="match status" value="1"/>
</dbReference>
<dbReference type="RefSeq" id="WP_139837432.1">
    <property type="nucleotide sequence ID" value="NZ_FWFU01000006.1"/>
</dbReference>
<dbReference type="InterPro" id="IPR036388">
    <property type="entry name" value="WH-like_DNA-bd_sf"/>
</dbReference>
<dbReference type="SUPFAM" id="SSF46785">
    <property type="entry name" value="Winged helix' DNA-binding domain"/>
    <property type="match status" value="1"/>
</dbReference>
<protein>
    <recommendedName>
        <fullName evidence="1">HTH marR-type domain-containing protein</fullName>
    </recommendedName>
</protein>
<evidence type="ECO:0000313" key="2">
    <source>
        <dbReference type="EMBL" id="SLN64775.1"/>
    </source>
</evidence>
<dbReference type="AlphaFoldDB" id="A0A1X6ZXS1"/>
<dbReference type="PROSITE" id="PS50995">
    <property type="entry name" value="HTH_MARR_2"/>
    <property type="match status" value="1"/>
</dbReference>